<evidence type="ECO:0000256" key="4">
    <source>
        <dbReference type="ARBA" id="ARBA00022679"/>
    </source>
</evidence>
<keyword evidence="2 6" id="KW-0698">rRNA processing</keyword>
<dbReference type="HAMAP" id="MF_01877">
    <property type="entry name" value="16SrRNA_methyltr_I"/>
    <property type="match status" value="1"/>
</dbReference>
<dbReference type="RefSeq" id="WP_008690881.1">
    <property type="nucleotide sequence ID" value="NZ_AP024510.1"/>
</dbReference>
<dbReference type="GO" id="GO:0070677">
    <property type="term" value="F:rRNA (cytosine-2'-O-)-methyltransferase activity"/>
    <property type="evidence" value="ECO:0007669"/>
    <property type="project" value="UniProtKB-UniRule"/>
</dbReference>
<evidence type="ECO:0000256" key="5">
    <source>
        <dbReference type="ARBA" id="ARBA00022691"/>
    </source>
</evidence>
<evidence type="ECO:0000313" key="8">
    <source>
        <dbReference type="EMBL" id="TCU62388.1"/>
    </source>
</evidence>
<dbReference type="InterPro" id="IPR035996">
    <property type="entry name" value="4pyrrol_Methylase_sf"/>
</dbReference>
<comment type="catalytic activity">
    <reaction evidence="6">
        <text>cytidine(1402) in 16S rRNA + S-adenosyl-L-methionine = 2'-O-methylcytidine(1402) in 16S rRNA + S-adenosyl-L-homocysteine + H(+)</text>
        <dbReference type="Rhea" id="RHEA:42924"/>
        <dbReference type="Rhea" id="RHEA-COMP:10285"/>
        <dbReference type="Rhea" id="RHEA-COMP:10286"/>
        <dbReference type="ChEBI" id="CHEBI:15378"/>
        <dbReference type="ChEBI" id="CHEBI:57856"/>
        <dbReference type="ChEBI" id="CHEBI:59789"/>
        <dbReference type="ChEBI" id="CHEBI:74495"/>
        <dbReference type="ChEBI" id="CHEBI:82748"/>
        <dbReference type="EC" id="2.1.1.198"/>
    </reaction>
</comment>
<keyword evidence="1 6" id="KW-0963">Cytoplasm</keyword>
<dbReference type="FunFam" id="3.30.950.10:FF:000002">
    <property type="entry name" value="Ribosomal RNA small subunit methyltransferase I"/>
    <property type="match status" value="1"/>
</dbReference>
<dbReference type="CDD" id="cd11648">
    <property type="entry name" value="RsmI"/>
    <property type="match status" value="1"/>
</dbReference>
<dbReference type="PROSITE" id="PS01296">
    <property type="entry name" value="RSMI"/>
    <property type="match status" value="1"/>
</dbReference>
<dbReference type="PANTHER" id="PTHR46111">
    <property type="entry name" value="RIBOSOMAL RNA SMALL SUBUNIT METHYLTRANSFERASE I"/>
    <property type="match status" value="1"/>
</dbReference>
<keyword evidence="3 6" id="KW-0489">Methyltransferase</keyword>
<keyword evidence="4 6" id="KW-0808">Transferase</keyword>
<dbReference type="Pfam" id="PF00590">
    <property type="entry name" value="TP_methylase"/>
    <property type="match status" value="1"/>
</dbReference>
<sequence>MNRQKSFEQKKPALYLVATPIGNLEEMTPRAISILASVDVIAAEDTRNTMKLLTHFGIKTRLLSHHQHNELQSAKGLVDLLDQGNSIAIVSDAGYPLISDPGSIVCKMVIEAGYSVIPVSGSNAMLNALVCSGLDTQHFLFYGFLKASEKERIRELHDLKYYPFTLVFYEAPHRIRKMLESCKEVLGNRQMCLARELTKKHEEFLRGTIEELLEVVEELKGEMVVIIEGSKEEKDPGEDQAMPLVHDQIKTYIDGGLTTNEAIKRVAKERGLSKNDLYKEFHGLS</sequence>
<dbReference type="PIRSF" id="PIRSF005917">
    <property type="entry name" value="MTase_YraL"/>
    <property type="match status" value="1"/>
</dbReference>
<feature type="domain" description="Tetrapyrrole methylase" evidence="7">
    <location>
        <begin position="14"/>
        <end position="212"/>
    </location>
</feature>
<dbReference type="InterPro" id="IPR014776">
    <property type="entry name" value="4pyrrole_Mease_sub2"/>
</dbReference>
<dbReference type="PANTHER" id="PTHR46111:SF1">
    <property type="entry name" value="RIBOSOMAL RNA SMALL SUBUNIT METHYLTRANSFERASE I"/>
    <property type="match status" value="1"/>
</dbReference>
<evidence type="ECO:0000256" key="2">
    <source>
        <dbReference type="ARBA" id="ARBA00022552"/>
    </source>
</evidence>
<dbReference type="GO" id="GO:0005737">
    <property type="term" value="C:cytoplasm"/>
    <property type="evidence" value="ECO:0007669"/>
    <property type="project" value="UniProtKB-SubCell"/>
</dbReference>
<gene>
    <name evidence="6" type="primary">rsmI</name>
    <name evidence="8" type="ORF">EDD61_10424</name>
</gene>
<evidence type="ECO:0000256" key="1">
    <source>
        <dbReference type="ARBA" id="ARBA00022490"/>
    </source>
</evidence>
<dbReference type="GeneID" id="73794227"/>
<dbReference type="AlphaFoldDB" id="A0A4R3TJW2"/>
<proteinExistence type="inferred from homology"/>
<evidence type="ECO:0000259" key="7">
    <source>
        <dbReference type="Pfam" id="PF00590"/>
    </source>
</evidence>
<comment type="similarity">
    <text evidence="6">Belongs to the methyltransferase superfamily. RsmI family.</text>
</comment>
<organism evidence="8 9">
    <name type="scientific">Longicatena caecimuris</name>
    <dbReference type="NCBI Taxonomy" id="1796635"/>
    <lineage>
        <taxon>Bacteria</taxon>
        <taxon>Bacillati</taxon>
        <taxon>Bacillota</taxon>
        <taxon>Erysipelotrichia</taxon>
        <taxon>Erysipelotrichales</taxon>
        <taxon>Erysipelotrichaceae</taxon>
        <taxon>Longicatena</taxon>
    </lineage>
</organism>
<comment type="caution">
    <text evidence="8">The sequence shown here is derived from an EMBL/GenBank/DDBJ whole genome shotgun (WGS) entry which is preliminary data.</text>
</comment>
<dbReference type="EC" id="2.1.1.198" evidence="6"/>
<dbReference type="InterPro" id="IPR014777">
    <property type="entry name" value="4pyrrole_Mease_sub1"/>
</dbReference>
<keyword evidence="9" id="KW-1185">Reference proteome</keyword>
<dbReference type="Gene3D" id="3.40.1010.10">
    <property type="entry name" value="Cobalt-precorrin-4 Transmethylase, Domain 1"/>
    <property type="match status" value="1"/>
</dbReference>
<dbReference type="SUPFAM" id="SSF53790">
    <property type="entry name" value="Tetrapyrrole methylase"/>
    <property type="match status" value="1"/>
</dbReference>
<accession>A0A4R3TJW2</accession>
<dbReference type="Proteomes" id="UP000295773">
    <property type="component" value="Unassembled WGS sequence"/>
</dbReference>
<comment type="function">
    <text evidence="6">Catalyzes the 2'-O-methylation of the ribose of cytidine 1402 (C1402) in 16S rRNA.</text>
</comment>
<comment type="subcellular location">
    <subcellularLocation>
        <location evidence="6">Cytoplasm</location>
    </subcellularLocation>
</comment>
<evidence type="ECO:0000256" key="6">
    <source>
        <dbReference type="HAMAP-Rule" id="MF_01877"/>
    </source>
</evidence>
<dbReference type="NCBIfam" id="TIGR00096">
    <property type="entry name" value="16S rRNA (cytidine(1402)-2'-O)-methyltransferase"/>
    <property type="match status" value="1"/>
</dbReference>
<dbReference type="Gene3D" id="3.30.950.10">
    <property type="entry name" value="Methyltransferase, Cobalt-precorrin-4 Transmethylase, Domain 2"/>
    <property type="match status" value="1"/>
</dbReference>
<dbReference type="EMBL" id="SMBP01000004">
    <property type="protein sequence ID" value="TCU62388.1"/>
    <property type="molecule type" value="Genomic_DNA"/>
</dbReference>
<name>A0A4R3TJW2_9FIRM</name>
<protein>
    <recommendedName>
        <fullName evidence="6">Ribosomal RNA small subunit methyltransferase I</fullName>
        <ecNumber evidence="6">2.1.1.198</ecNumber>
    </recommendedName>
    <alternativeName>
        <fullName evidence="6">16S rRNA 2'-O-ribose C1402 methyltransferase</fullName>
    </alternativeName>
    <alternativeName>
        <fullName evidence="6">rRNA (cytidine-2'-O-)-methyltransferase RsmI</fullName>
    </alternativeName>
</protein>
<dbReference type="InterPro" id="IPR018063">
    <property type="entry name" value="SAM_MeTrfase_RsmI_CS"/>
</dbReference>
<dbReference type="InterPro" id="IPR008189">
    <property type="entry name" value="rRNA_ssu_MeTfrase_I"/>
</dbReference>
<reference evidence="8 9" key="1">
    <citation type="submission" date="2019-03" db="EMBL/GenBank/DDBJ databases">
        <title>Genomic Encyclopedia of Type Strains, Phase IV (KMG-IV): sequencing the most valuable type-strain genomes for metagenomic binning, comparative biology and taxonomic classification.</title>
        <authorList>
            <person name="Goeker M."/>
        </authorList>
    </citation>
    <scope>NUCLEOTIDE SEQUENCE [LARGE SCALE GENOMIC DNA]</scope>
    <source>
        <strain evidence="8 9">DSM 29481</strain>
    </source>
</reference>
<evidence type="ECO:0000313" key="9">
    <source>
        <dbReference type="Proteomes" id="UP000295773"/>
    </source>
</evidence>
<evidence type="ECO:0000256" key="3">
    <source>
        <dbReference type="ARBA" id="ARBA00022603"/>
    </source>
</evidence>
<keyword evidence="5 6" id="KW-0949">S-adenosyl-L-methionine</keyword>
<dbReference type="InterPro" id="IPR000878">
    <property type="entry name" value="4pyrrol_Mease"/>
</dbReference>